<accession>A0A6G3Y157</accession>
<gene>
    <name evidence="1" type="ORF">G3M58_96445</name>
</gene>
<dbReference type="Pfam" id="PF13671">
    <property type="entry name" value="AAA_33"/>
    <property type="match status" value="1"/>
</dbReference>
<sequence>MNLPTLAIVSGPPGTGKTTLAQKVAQELGCPAIIRDEIKQGMVLTAPHYRSGGADPLNYRTLDVFFEVMATFLRARVTVVAEAAFQDDLWRIGLEPLSEIARIR</sequence>
<dbReference type="Gene3D" id="3.40.50.300">
    <property type="entry name" value="P-loop containing nucleotide triphosphate hydrolases"/>
    <property type="match status" value="1"/>
</dbReference>
<feature type="non-terminal residue" evidence="1">
    <location>
        <position position="104"/>
    </location>
</feature>
<comment type="caution">
    <text evidence="1">The sequence shown here is derived from an EMBL/GenBank/DDBJ whole genome shotgun (WGS) entry which is preliminary data.</text>
</comment>
<dbReference type="InterPro" id="IPR027417">
    <property type="entry name" value="P-loop_NTPase"/>
</dbReference>
<organism evidence="1">
    <name type="scientific">Streptomyces sp. SID7499</name>
    <dbReference type="NCBI Taxonomy" id="2706086"/>
    <lineage>
        <taxon>Bacteria</taxon>
        <taxon>Bacillati</taxon>
        <taxon>Actinomycetota</taxon>
        <taxon>Actinomycetes</taxon>
        <taxon>Kitasatosporales</taxon>
        <taxon>Streptomycetaceae</taxon>
        <taxon>Streptomyces</taxon>
    </lineage>
</organism>
<dbReference type="AlphaFoldDB" id="A0A6G3Y157"/>
<reference evidence="1" key="1">
    <citation type="submission" date="2020-01" db="EMBL/GenBank/DDBJ databases">
        <title>Insect and environment-associated Actinomycetes.</title>
        <authorList>
            <person name="Currrie C."/>
            <person name="Chevrette M."/>
            <person name="Carlson C."/>
            <person name="Stubbendieck R."/>
            <person name="Wendt-Pienkowski E."/>
        </authorList>
    </citation>
    <scope>NUCLEOTIDE SEQUENCE</scope>
    <source>
        <strain evidence="1">SID7499</strain>
    </source>
</reference>
<dbReference type="EMBL" id="JAAGMN010010428">
    <property type="protein sequence ID" value="NEE23637.1"/>
    <property type="molecule type" value="Genomic_DNA"/>
</dbReference>
<dbReference type="SUPFAM" id="SSF52540">
    <property type="entry name" value="P-loop containing nucleoside triphosphate hydrolases"/>
    <property type="match status" value="1"/>
</dbReference>
<evidence type="ECO:0000313" key="1">
    <source>
        <dbReference type="EMBL" id="NEE23637.1"/>
    </source>
</evidence>
<proteinExistence type="predicted"/>
<protein>
    <submittedName>
        <fullName evidence="1">AAA family ATPase</fullName>
    </submittedName>
</protein>
<name>A0A6G3Y157_9ACTN</name>